<dbReference type="SMART" id="SM00881">
    <property type="entry name" value="CoA_binding"/>
    <property type="match status" value="1"/>
</dbReference>
<name>A0A1I3YCD0_HALDA</name>
<dbReference type="SUPFAM" id="SSF51735">
    <property type="entry name" value="NAD(P)-binding Rossmann-fold domains"/>
    <property type="match status" value="1"/>
</dbReference>
<keyword evidence="3" id="KW-1185">Reference proteome</keyword>
<dbReference type="OrthoDB" id="9804695at2"/>
<sequence length="137" mass="15344">MNIENPSNEKVKDLLANSKTIAVVGLSDKPHRTSFQVSEAMQRAGYKIIPVNPEVTEVLGEKAVPSLSDIKEPVDIVNVFRRSEYLPKIAEETKKIQPKAFWAQQGVYHEGAQDILKDTSILVIMDLCIKVAHAIYR</sequence>
<dbReference type="PANTHER" id="PTHR33303:SF2">
    <property type="entry name" value="COA-BINDING DOMAIN-CONTAINING PROTEIN"/>
    <property type="match status" value="1"/>
</dbReference>
<feature type="domain" description="CoA-binding" evidence="1">
    <location>
        <begin position="15"/>
        <end position="107"/>
    </location>
</feature>
<dbReference type="Pfam" id="PF13380">
    <property type="entry name" value="CoA_binding_2"/>
    <property type="match status" value="1"/>
</dbReference>
<dbReference type="InterPro" id="IPR003781">
    <property type="entry name" value="CoA-bd"/>
</dbReference>
<evidence type="ECO:0000259" key="1">
    <source>
        <dbReference type="SMART" id="SM00881"/>
    </source>
</evidence>
<evidence type="ECO:0000313" key="3">
    <source>
        <dbReference type="Proteomes" id="UP000183557"/>
    </source>
</evidence>
<dbReference type="AlphaFoldDB" id="A0A1I3YCD0"/>
<dbReference type="RefSeq" id="WP_075037643.1">
    <property type="nucleotide sequence ID" value="NZ_FOSB01000010.1"/>
</dbReference>
<dbReference type="InterPro" id="IPR036291">
    <property type="entry name" value="NAD(P)-bd_dom_sf"/>
</dbReference>
<organism evidence="2 3">
    <name type="scientific">Halobacillus dabanensis</name>
    <dbReference type="NCBI Taxonomy" id="240302"/>
    <lineage>
        <taxon>Bacteria</taxon>
        <taxon>Bacillati</taxon>
        <taxon>Bacillota</taxon>
        <taxon>Bacilli</taxon>
        <taxon>Bacillales</taxon>
        <taxon>Bacillaceae</taxon>
        <taxon>Halobacillus</taxon>
    </lineage>
</organism>
<gene>
    <name evidence="2" type="ORF">SAMN04487936_110152</name>
</gene>
<proteinExistence type="predicted"/>
<reference evidence="3" key="1">
    <citation type="submission" date="2016-10" db="EMBL/GenBank/DDBJ databases">
        <authorList>
            <person name="Varghese N."/>
            <person name="Submissions S."/>
        </authorList>
    </citation>
    <scope>NUCLEOTIDE SEQUENCE [LARGE SCALE GENOMIC DNA]</scope>
    <source>
        <strain evidence="3">CGMCC 1.3704</strain>
    </source>
</reference>
<protein>
    <submittedName>
        <fullName evidence="2">Predicted CoA-binding protein</fullName>
    </submittedName>
</protein>
<accession>A0A1I3YCD0</accession>
<evidence type="ECO:0000313" key="2">
    <source>
        <dbReference type="EMBL" id="SFK29528.1"/>
    </source>
</evidence>
<dbReference type="Proteomes" id="UP000183557">
    <property type="component" value="Unassembled WGS sequence"/>
</dbReference>
<dbReference type="Gene3D" id="3.40.50.720">
    <property type="entry name" value="NAD(P)-binding Rossmann-like Domain"/>
    <property type="match status" value="1"/>
</dbReference>
<dbReference type="PANTHER" id="PTHR33303">
    <property type="entry name" value="CYTOPLASMIC PROTEIN-RELATED"/>
    <property type="match status" value="1"/>
</dbReference>
<dbReference type="EMBL" id="FOSB01000010">
    <property type="protein sequence ID" value="SFK29528.1"/>
    <property type="molecule type" value="Genomic_DNA"/>
</dbReference>